<feature type="transmembrane region" description="Helical" evidence="5">
    <location>
        <begin position="167"/>
        <end position="188"/>
    </location>
</feature>
<feature type="transmembrane region" description="Helical" evidence="5">
    <location>
        <begin position="12"/>
        <end position="33"/>
    </location>
</feature>
<evidence type="ECO:0000256" key="4">
    <source>
        <dbReference type="ARBA" id="ARBA00023136"/>
    </source>
</evidence>
<comment type="similarity">
    <text evidence="5">Belongs to the complex I subunit 2 family.</text>
</comment>
<evidence type="ECO:0000256" key="3">
    <source>
        <dbReference type="ARBA" id="ARBA00022989"/>
    </source>
</evidence>
<dbReference type="EMBL" id="JACWUN010000004">
    <property type="protein sequence ID" value="MBD1400069.1"/>
    <property type="molecule type" value="Genomic_DNA"/>
</dbReference>
<evidence type="ECO:0000256" key="6">
    <source>
        <dbReference type="RuleBase" id="RU000320"/>
    </source>
</evidence>
<feature type="transmembrane region" description="Helical" evidence="5">
    <location>
        <begin position="332"/>
        <end position="355"/>
    </location>
</feature>
<feature type="transmembrane region" description="Helical" evidence="5">
    <location>
        <begin position="307"/>
        <end position="326"/>
    </location>
</feature>
<comment type="catalytic activity">
    <reaction evidence="5">
        <text>a quinone + NADH + 5 H(+)(in) = a quinol + NAD(+) + 4 H(+)(out)</text>
        <dbReference type="Rhea" id="RHEA:57888"/>
        <dbReference type="ChEBI" id="CHEBI:15378"/>
        <dbReference type="ChEBI" id="CHEBI:24646"/>
        <dbReference type="ChEBI" id="CHEBI:57540"/>
        <dbReference type="ChEBI" id="CHEBI:57945"/>
        <dbReference type="ChEBI" id="CHEBI:132124"/>
    </reaction>
</comment>
<dbReference type="Pfam" id="PF00361">
    <property type="entry name" value="Proton_antipo_M"/>
    <property type="match status" value="1"/>
</dbReference>
<keyword evidence="5" id="KW-1278">Translocase</keyword>
<dbReference type="EC" id="7.1.1.-" evidence="5"/>
<keyword evidence="3 5" id="KW-1133">Transmembrane helix</keyword>
<dbReference type="InterPro" id="IPR001750">
    <property type="entry name" value="ND/Mrp_TM"/>
</dbReference>
<comment type="subunit">
    <text evidence="5">NDH-1 is composed of 14 different subunits. Subunits NuoA, H, J, K, L, M, N constitute the membrane sector of the complex.</text>
</comment>
<accession>A0A8J6QKR7</accession>
<reference evidence="8" key="1">
    <citation type="submission" date="2020-09" db="EMBL/GenBank/DDBJ databases">
        <title>Pelobacter alkaliphilus sp. nov., a novel anaerobic arsenate-reducing bacterium from terrestrial mud volcano.</title>
        <authorList>
            <person name="Khomyakova M.A."/>
            <person name="Merkel A.Y."/>
            <person name="Slobodkin A.I."/>
        </authorList>
    </citation>
    <scope>NUCLEOTIDE SEQUENCE</scope>
    <source>
        <strain evidence="8">M08fum</strain>
    </source>
</reference>
<feature type="transmembrane region" description="Helical" evidence="5">
    <location>
        <begin position="45"/>
        <end position="64"/>
    </location>
</feature>
<keyword evidence="5" id="KW-0520">NAD</keyword>
<keyword evidence="5" id="KW-0874">Quinone</keyword>
<feature type="transmembrane region" description="Helical" evidence="5">
    <location>
        <begin position="134"/>
        <end position="155"/>
    </location>
</feature>
<comment type="caution">
    <text evidence="8">The sequence shown here is derived from an EMBL/GenBank/DDBJ whole genome shotgun (WGS) entry which is preliminary data.</text>
</comment>
<name>A0A8J6QKR7_9BACT</name>
<protein>
    <recommendedName>
        <fullName evidence="5">NADH-quinone oxidoreductase subunit N</fullName>
        <ecNumber evidence="5">7.1.1.-</ecNumber>
    </recommendedName>
    <alternativeName>
        <fullName evidence="5">NADH dehydrogenase I subunit N</fullName>
    </alternativeName>
    <alternativeName>
        <fullName evidence="5">NDH-1 subunit N</fullName>
    </alternativeName>
</protein>
<keyword evidence="9" id="KW-1185">Reference proteome</keyword>
<dbReference type="HAMAP" id="MF_00445">
    <property type="entry name" value="NDH1_NuoN_1"/>
    <property type="match status" value="1"/>
</dbReference>
<dbReference type="GO" id="GO:0048038">
    <property type="term" value="F:quinone binding"/>
    <property type="evidence" value="ECO:0007669"/>
    <property type="project" value="UniProtKB-KW"/>
</dbReference>
<dbReference type="PRINTS" id="PR01434">
    <property type="entry name" value="NADHDHGNASE5"/>
</dbReference>
<dbReference type="GO" id="GO:0012505">
    <property type="term" value="C:endomembrane system"/>
    <property type="evidence" value="ECO:0007669"/>
    <property type="project" value="UniProtKB-SubCell"/>
</dbReference>
<dbReference type="GO" id="GO:0005886">
    <property type="term" value="C:plasma membrane"/>
    <property type="evidence" value="ECO:0007669"/>
    <property type="project" value="UniProtKB-SubCell"/>
</dbReference>
<feature type="transmembrane region" description="Helical" evidence="5">
    <location>
        <begin position="80"/>
        <end position="98"/>
    </location>
</feature>
<keyword evidence="4 5" id="KW-0472">Membrane</keyword>
<evidence type="ECO:0000313" key="9">
    <source>
        <dbReference type="Proteomes" id="UP000632828"/>
    </source>
</evidence>
<dbReference type="InterPro" id="IPR010096">
    <property type="entry name" value="NADH-Q_OxRdtase_suN/2"/>
</dbReference>
<organism evidence="8 9">
    <name type="scientific">Pelovirga terrestris</name>
    <dbReference type="NCBI Taxonomy" id="2771352"/>
    <lineage>
        <taxon>Bacteria</taxon>
        <taxon>Pseudomonadati</taxon>
        <taxon>Thermodesulfobacteriota</taxon>
        <taxon>Desulfuromonadia</taxon>
        <taxon>Geobacterales</taxon>
        <taxon>Geobacteraceae</taxon>
        <taxon>Pelovirga</taxon>
    </lineage>
</organism>
<feature type="transmembrane region" description="Helical" evidence="5">
    <location>
        <begin position="281"/>
        <end position="300"/>
    </location>
</feature>
<keyword evidence="5" id="KW-1003">Cell membrane</keyword>
<comment type="subcellular location">
    <subcellularLocation>
        <location evidence="5">Cell membrane</location>
        <topology evidence="5">Multi-pass membrane protein</topology>
    </subcellularLocation>
    <subcellularLocation>
        <location evidence="1">Endomembrane system</location>
        <topology evidence="1">Multi-pass membrane protein</topology>
    </subcellularLocation>
    <subcellularLocation>
        <location evidence="6">Membrane</location>
        <topology evidence="6">Multi-pass membrane protein</topology>
    </subcellularLocation>
</comment>
<comment type="function">
    <text evidence="5">NDH-1 shuttles electrons from NADH, via FMN and iron-sulfur (Fe-S) centers, to quinones in the respiratory chain. The immediate electron acceptor for the enzyme in this species is believed to be ubiquinone. Couples the redox reaction to proton translocation (for every two electrons transferred, four hydrogen ions are translocated across the cytoplasmic membrane), and thus conserves the redox energy in a proton gradient.</text>
</comment>
<feature type="transmembrane region" description="Helical" evidence="5">
    <location>
        <begin position="208"/>
        <end position="226"/>
    </location>
</feature>
<dbReference type="PANTHER" id="PTHR22773">
    <property type="entry name" value="NADH DEHYDROGENASE"/>
    <property type="match status" value="1"/>
</dbReference>
<keyword evidence="2 5" id="KW-0812">Transmembrane</keyword>
<evidence type="ECO:0000256" key="2">
    <source>
        <dbReference type="ARBA" id="ARBA00022692"/>
    </source>
</evidence>
<dbReference type="AlphaFoldDB" id="A0A8J6QKR7"/>
<proteinExistence type="inferred from homology"/>
<feature type="transmembrane region" description="Helical" evidence="5">
    <location>
        <begin position="376"/>
        <end position="393"/>
    </location>
</feature>
<dbReference type="GO" id="GO:0042773">
    <property type="term" value="P:ATP synthesis coupled electron transport"/>
    <property type="evidence" value="ECO:0007669"/>
    <property type="project" value="InterPro"/>
</dbReference>
<keyword evidence="5" id="KW-0830">Ubiquinone</keyword>
<evidence type="ECO:0000256" key="1">
    <source>
        <dbReference type="ARBA" id="ARBA00004127"/>
    </source>
</evidence>
<feature type="transmembrane region" description="Helical" evidence="5">
    <location>
        <begin position="258"/>
        <end position="275"/>
    </location>
</feature>
<dbReference type="NCBIfam" id="TIGR01770">
    <property type="entry name" value="NDH_I_N"/>
    <property type="match status" value="1"/>
</dbReference>
<evidence type="ECO:0000313" key="8">
    <source>
        <dbReference type="EMBL" id="MBD1400069.1"/>
    </source>
</evidence>
<feature type="domain" description="NADH:quinone oxidoreductase/Mrp antiporter transmembrane" evidence="7">
    <location>
        <begin position="131"/>
        <end position="425"/>
    </location>
</feature>
<dbReference type="RefSeq" id="WP_191154336.1">
    <property type="nucleotide sequence ID" value="NZ_JACWUN010000004.1"/>
</dbReference>
<evidence type="ECO:0000259" key="7">
    <source>
        <dbReference type="Pfam" id="PF00361"/>
    </source>
</evidence>
<sequence length="486" mass="52770">MENLVQEAIQNVNLHAVMPSLILSVAGMALLLVAVFSPRGKTAHIAWLSIASLIVAGIVTIMGWNDTQYGFAGSVQLDNFAAFFSMICIIAAGLAILMSDEYLKRENFPVGEYYPLILITTAGAMWMVSGTDLITIFLGLEVLSVSLYILAGFFRDQVRCNEAGLKYFFLGAFSTGFLLYGMALLYGVSGTTKVYDIAAYIQANPDTTTNVMFVAGGLLMLTGFFFKIAAAPFHMWTPDVYQGAPTPITAFMSAGPKAAAFAALIRVTFICLEGMQDHLTTVFWVLAVLTMTVGNLIALNQKDLKRMLAYSSIAHAGYAMVGLVAWNEIGSAGILFYMLVYTFMNMGAFAILILIGRSGEENLTLDGVTGLGYKKPMLGIAFSIFLFALMGLPPTAGFTGKFYIFAGAINSGYIWLAVLGVLNSAVSLYYYLRIMIFMYFKEPQEDYAWVKIYPATAVSIVISVIGVLYLGIVPGSIMQLARMAGF</sequence>
<keyword evidence="5" id="KW-0813">Transport</keyword>
<dbReference type="Proteomes" id="UP000632828">
    <property type="component" value="Unassembled WGS sequence"/>
</dbReference>
<feature type="transmembrane region" description="Helical" evidence="5">
    <location>
        <begin position="413"/>
        <end position="432"/>
    </location>
</feature>
<dbReference type="GO" id="GO:0050136">
    <property type="term" value="F:NADH dehydrogenase (quinone) (non-electrogenic) activity"/>
    <property type="evidence" value="ECO:0007669"/>
    <property type="project" value="UniProtKB-UniRule"/>
</dbReference>
<evidence type="ECO:0000256" key="5">
    <source>
        <dbReference type="HAMAP-Rule" id="MF_00445"/>
    </source>
</evidence>
<dbReference type="GO" id="GO:0008137">
    <property type="term" value="F:NADH dehydrogenase (ubiquinone) activity"/>
    <property type="evidence" value="ECO:0007669"/>
    <property type="project" value="InterPro"/>
</dbReference>
<gene>
    <name evidence="5" type="primary">nuoN</name>
    <name evidence="8" type="ORF">ICT70_05220</name>
</gene>
<feature type="transmembrane region" description="Helical" evidence="5">
    <location>
        <begin position="452"/>
        <end position="472"/>
    </location>
</feature>
<feature type="transmembrane region" description="Helical" evidence="5">
    <location>
        <begin position="110"/>
        <end position="128"/>
    </location>
</feature>